<comment type="caution">
    <text evidence="2">The sequence shown here is derived from an EMBL/GenBank/DDBJ whole genome shotgun (WGS) entry which is preliminary data.</text>
</comment>
<dbReference type="AlphaFoldDB" id="A0A846WLE5"/>
<protein>
    <submittedName>
        <fullName evidence="2">Mycolyltransferase</fullName>
    </submittedName>
</protein>
<keyword evidence="1" id="KW-0732">Signal</keyword>
<name>A0A846WLE5_9ACTN</name>
<organism evidence="2 3">
    <name type="scientific">Gordonia polyisoprenivorans</name>
    <dbReference type="NCBI Taxonomy" id="84595"/>
    <lineage>
        <taxon>Bacteria</taxon>
        <taxon>Bacillati</taxon>
        <taxon>Actinomycetota</taxon>
        <taxon>Actinomycetes</taxon>
        <taxon>Mycobacteriales</taxon>
        <taxon>Gordoniaceae</taxon>
        <taxon>Gordonia</taxon>
    </lineage>
</organism>
<sequence>MSSRRIASVLLTALLTVCALLAGTSTASAWGPPASQVRGFINATINNYGMDHPVWVRAWPSQTTAPSKAPTIIFLDGLRATNDYNGWERETNVAYLSQRGYNVVMPIGGQSSFYADWNAPSPTAGQVHPYRWETVLKNSLPQFLDAHGFHNRTLVGLSMSASQAVMIGNERRDLYSRVVSMSGFMNIVATGMQTMMRGAAWDAGHYDLNDMWGWFPNLQAFQHSPTENLPSMNGLHLWMYAGTGVWGDHQPPGANNTDFFITGLNSTAIESVAGEQSRTFALAAPAFGVKLRTDFPLTGTHAWGYWQQAIWNIYNAGWFKNG</sequence>
<evidence type="ECO:0000313" key="3">
    <source>
        <dbReference type="Proteomes" id="UP000563898"/>
    </source>
</evidence>
<dbReference type="Proteomes" id="UP000563898">
    <property type="component" value="Unassembled WGS sequence"/>
</dbReference>
<dbReference type="Pfam" id="PF00756">
    <property type="entry name" value="Esterase"/>
    <property type="match status" value="1"/>
</dbReference>
<dbReference type="RefSeq" id="WP_006372020.1">
    <property type="nucleotide sequence ID" value="NZ_CP073075.1"/>
</dbReference>
<dbReference type="SUPFAM" id="SSF53474">
    <property type="entry name" value="alpha/beta-Hydrolases"/>
    <property type="match status" value="1"/>
</dbReference>
<feature type="chain" id="PRO_5032399454" evidence="1">
    <location>
        <begin position="30"/>
        <end position="322"/>
    </location>
</feature>
<feature type="signal peptide" evidence="1">
    <location>
        <begin position="1"/>
        <end position="29"/>
    </location>
</feature>
<dbReference type="GO" id="GO:0016740">
    <property type="term" value="F:transferase activity"/>
    <property type="evidence" value="ECO:0007669"/>
    <property type="project" value="UniProtKB-KW"/>
</dbReference>
<reference evidence="2 3" key="1">
    <citation type="submission" date="2020-04" db="EMBL/GenBank/DDBJ databases">
        <title>MicrobeNet Type strains.</title>
        <authorList>
            <person name="Nicholson A.C."/>
        </authorList>
    </citation>
    <scope>NUCLEOTIDE SEQUENCE [LARGE SCALE GENOMIC DNA]</scope>
    <source>
        <strain evidence="2 3">ATCC BAA-14</strain>
    </source>
</reference>
<dbReference type="OMA" id="WGYWNAQ"/>
<dbReference type="InterPro" id="IPR000801">
    <property type="entry name" value="Esterase-like"/>
</dbReference>
<accession>A0A846WLE5</accession>
<gene>
    <name evidence="2" type="ORF">HGA05_08630</name>
</gene>
<dbReference type="EMBL" id="JAAXPC010000004">
    <property type="protein sequence ID" value="NKY01633.1"/>
    <property type="molecule type" value="Genomic_DNA"/>
</dbReference>
<evidence type="ECO:0000313" key="2">
    <source>
        <dbReference type="EMBL" id="NKY01633.1"/>
    </source>
</evidence>
<evidence type="ECO:0000256" key="1">
    <source>
        <dbReference type="SAM" id="SignalP"/>
    </source>
</evidence>
<keyword evidence="2" id="KW-0808">Transferase</keyword>
<dbReference type="InterPro" id="IPR029058">
    <property type="entry name" value="AB_hydrolase_fold"/>
</dbReference>
<proteinExistence type="predicted"/>
<dbReference type="GeneID" id="90161243"/>
<dbReference type="Gene3D" id="3.40.50.1820">
    <property type="entry name" value="alpha/beta hydrolase"/>
    <property type="match status" value="1"/>
</dbReference>